<proteinExistence type="predicted"/>
<gene>
    <name evidence="2" type="ORF">NJLHNGOC_11355</name>
</gene>
<protein>
    <submittedName>
        <fullName evidence="2">Uncharacterized protein</fullName>
    </submittedName>
</protein>
<sequence length="67" mass="7268">MKGSIPKTIPAVVGLYSAYAYSAVVVFSYVLPGIFNIPHRVTFMISACLSLLITVVLVSVTLLYCKK</sequence>
<keyword evidence="3" id="KW-1185">Reference proteome</keyword>
<organism evidence="2 3">
    <name type="scientific">Novacetimonas cocois</name>
    <dbReference type="NCBI Taxonomy" id="1747507"/>
    <lineage>
        <taxon>Bacteria</taxon>
        <taxon>Pseudomonadati</taxon>
        <taxon>Pseudomonadota</taxon>
        <taxon>Alphaproteobacteria</taxon>
        <taxon>Acetobacterales</taxon>
        <taxon>Acetobacteraceae</taxon>
        <taxon>Novacetimonas</taxon>
    </lineage>
</organism>
<keyword evidence="1" id="KW-1133">Transmembrane helix</keyword>
<evidence type="ECO:0000313" key="3">
    <source>
        <dbReference type="Proteomes" id="UP000252680"/>
    </source>
</evidence>
<dbReference type="AlphaFoldDB" id="A0A365YTF3"/>
<name>A0A365YTF3_9PROT</name>
<comment type="caution">
    <text evidence="2">The sequence shown here is derived from an EMBL/GenBank/DDBJ whole genome shotgun (WGS) entry which is preliminary data.</text>
</comment>
<feature type="transmembrane region" description="Helical" evidence="1">
    <location>
        <begin position="43"/>
        <end position="65"/>
    </location>
</feature>
<feature type="transmembrane region" description="Helical" evidence="1">
    <location>
        <begin position="12"/>
        <end position="31"/>
    </location>
</feature>
<evidence type="ECO:0000256" key="1">
    <source>
        <dbReference type="SAM" id="Phobius"/>
    </source>
</evidence>
<evidence type="ECO:0000313" key="2">
    <source>
        <dbReference type="EMBL" id="RBM06061.1"/>
    </source>
</evidence>
<accession>A0A365YTF3</accession>
<reference evidence="2 3" key="1">
    <citation type="submission" date="2018-05" db="EMBL/GenBank/DDBJ databases">
        <title>Komagataeibacter cocois sp. nov., for a novel cellulose- producing strain isolated from coconut milk.</title>
        <authorList>
            <person name="Liu L."/>
            <person name="Wang Y."/>
            <person name="Liu S."/>
            <person name="Bi J."/>
            <person name="Chen H."/>
            <person name="Deng J."/>
            <person name="Zhang C."/>
            <person name="Hu Q."/>
            <person name="Li C."/>
        </authorList>
    </citation>
    <scope>NUCLEOTIDE SEQUENCE [LARGE SCALE GENOMIC DNA]</scope>
    <source>
        <strain evidence="2 3">WE7</strain>
    </source>
</reference>
<dbReference type="EMBL" id="QEXL01000014">
    <property type="protein sequence ID" value="RBM06061.1"/>
    <property type="molecule type" value="Genomic_DNA"/>
</dbReference>
<keyword evidence="1" id="KW-0472">Membrane</keyword>
<dbReference type="Proteomes" id="UP000252680">
    <property type="component" value="Unassembled WGS sequence"/>
</dbReference>
<keyword evidence="1" id="KW-0812">Transmembrane</keyword>